<evidence type="ECO:0000313" key="3">
    <source>
        <dbReference type="Proteomes" id="UP000799424"/>
    </source>
</evidence>
<dbReference type="Proteomes" id="UP000799424">
    <property type="component" value="Unassembled WGS sequence"/>
</dbReference>
<name>A0A6A7A128_9PLEO</name>
<keyword evidence="3" id="KW-1185">Reference proteome</keyword>
<dbReference type="OrthoDB" id="5301876at2759"/>
<feature type="region of interest" description="Disordered" evidence="1">
    <location>
        <begin position="152"/>
        <end position="175"/>
    </location>
</feature>
<feature type="compositionally biased region" description="Basic and acidic residues" evidence="1">
    <location>
        <begin position="164"/>
        <end position="175"/>
    </location>
</feature>
<proteinExistence type="predicted"/>
<accession>A0A6A7A128</accession>
<feature type="compositionally biased region" description="Pro residues" evidence="1">
    <location>
        <begin position="48"/>
        <end position="67"/>
    </location>
</feature>
<dbReference type="EMBL" id="MU006226">
    <property type="protein sequence ID" value="KAF2826407.1"/>
    <property type="molecule type" value="Genomic_DNA"/>
</dbReference>
<feature type="region of interest" description="Disordered" evidence="1">
    <location>
        <begin position="47"/>
        <end position="71"/>
    </location>
</feature>
<protein>
    <submittedName>
        <fullName evidence="2">Uncharacterized protein</fullName>
    </submittedName>
</protein>
<reference evidence="2" key="1">
    <citation type="journal article" date="2020" name="Stud. Mycol.">
        <title>101 Dothideomycetes genomes: a test case for predicting lifestyles and emergence of pathogens.</title>
        <authorList>
            <person name="Haridas S."/>
            <person name="Albert R."/>
            <person name="Binder M."/>
            <person name="Bloem J."/>
            <person name="Labutti K."/>
            <person name="Salamov A."/>
            <person name="Andreopoulos B."/>
            <person name="Baker S."/>
            <person name="Barry K."/>
            <person name="Bills G."/>
            <person name="Bluhm B."/>
            <person name="Cannon C."/>
            <person name="Castanera R."/>
            <person name="Culley D."/>
            <person name="Daum C."/>
            <person name="Ezra D."/>
            <person name="Gonzalez J."/>
            <person name="Henrissat B."/>
            <person name="Kuo A."/>
            <person name="Liang C."/>
            <person name="Lipzen A."/>
            <person name="Lutzoni F."/>
            <person name="Magnuson J."/>
            <person name="Mondo S."/>
            <person name="Nolan M."/>
            <person name="Ohm R."/>
            <person name="Pangilinan J."/>
            <person name="Park H.-J."/>
            <person name="Ramirez L."/>
            <person name="Alfaro M."/>
            <person name="Sun H."/>
            <person name="Tritt A."/>
            <person name="Yoshinaga Y."/>
            <person name="Zwiers L.-H."/>
            <person name="Turgeon B."/>
            <person name="Goodwin S."/>
            <person name="Spatafora J."/>
            <person name="Crous P."/>
            <person name="Grigoriev I."/>
        </authorList>
    </citation>
    <scope>NUCLEOTIDE SEQUENCE</scope>
    <source>
        <strain evidence="2">CBS 113818</strain>
    </source>
</reference>
<evidence type="ECO:0000313" key="2">
    <source>
        <dbReference type="EMBL" id="KAF2826407.1"/>
    </source>
</evidence>
<evidence type="ECO:0000256" key="1">
    <source>
        <dbReference type="SAM" id="MobiDB-lite"/>
    </source>
</evidence>
<organism evidence="2 3">
    <name type="scientific">Ophiobolus disseminans</name>
    <dbReference type="NCBI Taxonomy" id="1469910"/>
    <lineage>
        <taxon>Eukaryota</taxon>
        <taxon>Fungi</taxon>
        <taxon>Dikarya</taxon>
        <taxon>Ascomycota</taxon>
        <taxon>Pezizomycotina</taxon>
        <taxon>Dothideomycetes</taxon>
        <taxon>Pleosporomycetidae</taxon>
        <taxon>Pleosporales</taxon>
        <taxon>Pleosporineae</taxon>
        <taxon>Phaeosphaeriaceae</taxon>
        <taxon>Ophiobolus</taxon>
    </lineage>
</organism>
<sequence>MSLKPPYALFVLDKDIDNEDLNECLQRAYDGVWQSWDIWVATISYTDMPPPQKPRQPPPPATQPPLPKDYTSPWVGKTVEECATWLQKAPIEDAVDTDNFLVMNEFSKDEDIILACRIVKGEDGMKVEYYPHPTGEVSMQMYTNDGRKWDEKALNYQRRQRAAGRPDRSRAGPYD</sequence>
<gene>
    <name evidence="2" type="ORF">CC86DRAFT_370417</name>
</gene>
<dbReference type="AlphaFoldDB" id="A0A6A7A128"/>